<evidence type="ECO:0000313" key="2">
    <source>
        <dbReference type="Proteomes" id="UP000237105"/>
    </source>
</evidence>
<evidence type="ECO:0000313" key="1">
    <source>
        <dbReference type="EMBL" id="PON77793.1"/>
    </source>
</evidence>
<organism evidence="1 2">
    <name type="scientific">Parasponia andersonii</name>
    <name type="common">Sponia andersonii</name>
    <dbReference type="NCBI Taxonomy" id="3476"/>
    <lineage>
        <taxon>Eukaryota</taxon>
        <taxon>Viridiplantae</taxon>
        <taxon>Streptophyta</taxon>
        <taxon>Embryophyta</taxon>
        <taxon>Tracheophyta</taxon>
        <taxon>Spermatophyta</taxon>
        <taxon>Magnoliopsida</taxon>
        <taxon>eudicotyledons</taxon>
        <taxon>Gunneridae</taxon>
        <taxon>Pentapetalae</taxon>
        <taxon>rosids</taxon>
        <taxon>fabids</taxon>
        <taxon>Rosales</taxon>
        <taxon>Cannabaceae</taxon>
        <taxon>Parasponia</taxon>
    </lineage>
</organism>
<accession>A0A2P5DWX2</accession>
<dbReference type="AlphaFoldDB" id="A0A2P5DWX2"/>
<protein>
    <submittedName>
        <fullName evidence="1">Uncharacterized protein</fullName>
    </submittedName>
</protein>
<dbReference type="Proteomes" id="UP000237105">
    <property type="component" value="Unassembled WGS sequence"/>
</dbReference>
<dbReference type="OrthoDB" id="10328556at2759"/>
<proteinExistence type="predicted"/>
<sequence length="92" mass="10483">LVVTTFPDQEEWVFKPSRQTSEGNLAKDKTPMVNSRASLMDYCNQLDENSTIDQSNHEFTHDILNGPLSELQTNHWKASLETFDSQGLRSDP</sequence>
<comment type="caution">
    <text evidence="1">The sequence shown here is derived from an EMBL/GenBank/DDBJ whole genome shotgun (WGS) entry which is preliminary data.</text>
</comment>
<reference evidence="2" key="1">
    <citation type="submission" date="2016-06" db="EMBL/GenBank/DDBJ databases">
        <title>Parallel loss of symbiosis genes in relatives of nitrogen-fixing non-legume Parasponia.</title>
        <authorList>
            <person name="Van Velzen R."/>
            <person name="Holmer R."/>
            <person name="Bu F."/>
            <person name="Rutten L."/>
            <person name="Van Zeijl A."/>
            <person name="Liu W."/>
            <person name="Santuari L."/>
            <person name="Cao Q."/>
            <person name="Sharma T."/>
            <person name="Shen D."/>
            <person name="Roswanjaya Y."/>
            <person name="Wardhani T."/>
            <person name="Kalhor M.S."/>
            <person name="Jansen J."/>
            <person name="Van den Hoogen J."/>
            <person name="Gungor B."/>
            <person name="Hartog M."/>
            <person name="Hontelez J."/>
            <person name="Verver J."/>
            <person name="Yang W.-C."/>
            <person name="Schijlen E."/>
            <person name="Repin R."/>
            <person name="Schilthuizen M."/>
            <person name="Schranz E."/>
            <person name="Heidstra R."/>
            <person name="Miyata K."/>
            <person name="Fedorova E."/>
            <person name="Kohlen W."/>
            <person name="Bisseling T."/>
            <person name="Smit S."/>
            <person name="Geurts R."/>
        </authorList>
    </citation>
    <scope>NUCLEOTIDE SEQUENCE [LARGE SCALE GENOMIC DNA]</scope>
    <source>
        <strain evidence="2">cv. WU1-14</strain>
    </source>
</reference>
<keyword evidence="2" id="KW-1185">Reference proteome</keyword>
<feature type="non-terminal residue" evidence="1">
    <location>
        <position position="1"/>
    </location>
</feature>
<dbReference type="EMBL" id="JXTB01000012">
    <property type="protein sequence ID" value="PON77793.1"/>
    <property type="molecule type" value="Genomic_DNA"/>
</dbReference>
<name>A0A2P5DWX2_PARAD</name>
<gene>
    <name evidence="1" type="ORF">PanWU01x14_025490</name>
</gene>